<dbReference type="OrthoDB" id="8062037at2759"/>
<dbReference type="Proteomes" id="UP001151582">
    <property type="component" value="Unassembled WGS sequence"/>
</dbReference>
<feature type="region of interest" description="Disordered" evidence="1">
    <location>
        <begin position="193"/>
        <end position="223"/>
    </location>
</feature>
<dbReference type="InterPro" id="IPR001841">
    <property type="entry name" value="Znf_RING"/>
</dbReference>
<feature type="compositionally biased region" description="Polar residues" evidence="1">
    <location>
        <begin position="200"/>
        <end position="215"/>
    </location>
</feature>
<comment type="caution">
    <text evidence="3">The sequence shown here is derived from an EMBL/GenBank/DDBJ whole genome shotgun (WGS) entry which is preliminary data.</text>
</comment>
<protein>
    <recommendedName>
        <fullName evidence="2">RING-type domain-containing protein</fullName>
    </recommendedName>
</protein>
<dbReference type="SUPFAM" id="SSF57850">
    <property type="entry name" value="RING/U-box"/>
    <property type="match status" value="1"/>
</dbReference>
<evidence type="ECO:0000313" key="3">
    <source>
        <dbReference type="EMBL" id="KAJ1972821.1"/>
    </source>
</evidence>
<keyword evidence="4" id="KW-1185">Reference proteome</keyword>
<dbReference type="Gene3D" id="3.30.40.10">
    <property type="entry name" value="Zinc/RING finger domain, C3HC4 (zinc finger)"/>
    <property type="match status" value="1"/>
</dbReference>
<name>A0A9W8AWS7_9FUNG</name>
<evidence type="ECO:0000259" key="2">
    <source>
        <dbReference type="Pfam" id="PF13639"/>
    </source>
</evidence>
<evidence type="ECO:0000256" key="1">
    <source>
        <dbReference type="SAM" id="MobiDB-lite"/>
    </source>
</evidence>
<accession>A0A9W8AWS7</accession>
<dbReference type="InterPro" id="IPR013083">
    <property type="entry name" value="Znf_RING/FYVE/PHD"/>
</dbReference>
<feature type="non-terminal residue" evidence="3">
    <location>
        <position position="1"/>
    </location>
</feature>
<dbReference type="Pfam" id="PF13639">
    <property type="entry name" value="zf-RING_2"/>
    <property type="match status" value="1"/>
</dbReference>
<dbReference type="EMBL" id="JANBQB010000956">
    <property type="protein sequence ID" value="KAJ1972821.1"/>
    <property type="molecule type" value="Genomic_DNA"/>
</dbReference>
<dbReference type="AlphaFoldDB" id="A0A9W8AWS7"/>
<feature type="domain" description="RING-type" evidence="2">
    <location>
        <begin position="3"/>
        <end position="33"/>
    </location>
</feature>
<evidence type="ECO:0000313" key="4">
    <source>
        <dbReference type="Proteomes" id="UP001151582"/>
    </source>
</evidence>
<reference evidence="3" key="1">
    <citation type="submission" date="2022-07" db="EMBL/GenBank/DDBJ databases">
        <title>Phylogenomic reconstructions and comparative analyses of Kickxellomycotina fungi.</title>
        <authorList>
            <person name="Reynolds N.K."/>
            <person name="Stajich J.E."/>
            <person name="Barry K."/>
            <person name="Grigoriev I.V."/>
            <person name="Crous P."/>
            <person name="Smith M.E."/>
        </authorList>
    </citation>
    <scope>NUCLEOTIDE SEQUENCE</scope>
    <source>
        <strain evidence="3">RSA 567</strain>
    </source>
</reference>
<gene>
    <name evidence="3" type="ORF">H4R34_005276</name>
</gene>
<organism evidence="3 4">
    <name type="scientific">Dimargaris verticillata</name>
    <dbReference type="NCBI Taxonomy" id="2761393"/>
    <lineage>
        <taxon>Eukaryota</taxon>
        <taxon>Fungi</taxon>
        <taxon>Fungi incertae sedis</taxon>
        <taxon>Zoopagomycota</taxon>
        <taxon>Kickxellomycotina</taxon>
        <taxon>Dimargaritomycetes</taxon>
        <taxon>Dimargaritales</taxon>
        <taxon>Dimargaritaceae</taxon>
        <taxon>Dimargaris</taxon>
    </lineage>
</organism>
<proteinExistence type="predicted"/>
<sequence>DGDTLREFPCDHYFHQTCADRWLGIGKCCPLCKSDIAKALKRKSSKNRAPAPIEPISSALLNFSIRIANTSAAFDQSRFRRIIKALYDLYAQLPLLFGRMAMAPDDHPSLGAYFTCCDDEDQFIFTSRGVVYQVKYVDCDSPETPYFSLVPVKGDVTERTTSHYYNYMLYMLRGRNGHGHASAATLPLERSQPVYGGESDPQSHTCPAVSTSTVSLPIGPEYK</sequence>